<dbReference type="FunCoup" id="S0EXI7">
    <property type="interactions" value="221"/>
</dbReference>
<dbReference type="SUPFAM" id="SSF69593">
    <property type="entry name" value="Glycerol-3-phosphate (1)-acyltransferase"/>
    <property type="match status" value="1"/>
</dbReference>
<name>S0EXI7_CHTCT</name>
<dbReference type="InParanoid" id="S0EXI7"/>
<dbReference type="RefSeq" id="WP_016483917.1">
    <property type="nucleotide sequence ID" value="NC_021487.1"/>
</dbReference>
<dbReference type="Pfam" id="PF01553">
    <property type="entry name" value="Acyltransferase"/>
    <property type="match status" value="1"/>
</dbReference>
<evidence type="ECO:0000256" key="2">
    <source>
        <dbReference type="ARBA" id="ARBA00023315"/>
    </source>
</evidence>
<dbReference type="PANTHER" id="PTHR10434">
    <property type="entry name" value="1-ACYL-SN-GLYCEROL-3-PHOSPHATE ACYLTRANSFERASE"/>
    <property type="match status" value="1"/>
</dbReference>
<dbReference type="GO" id="GO:0006654">
    <property type="term" value="P:phosphatidic acid biosynthetic process"/>
    <property type="evidence" value="ECO:0007669"/>
    <property type="project" value="TreeGrafter"/>
</dbReference>
<evidence type="ECO:0000313" key="4">
    <source>
        <dbReference type="EMBL" id="CCW36408.1"/>
    </source>
</evidence>
<dbReference type="EC" id="2.3.1.51" evidence="4"/>
<organism evidence="4 5">
    <name type="scientific">Chthonomonas calidirosea (strain DSM 23976 / ICMP 18418 / T49)</name>
    <dbReference type="NCBI Taxonomy" id="1303518"/>
    <lineage>
        <taxon>Bacteria</taxon>
        <taxon>Bacillati</taxon>
        <taxon>Armatimonadota</taxon>
        <taxon>Chthonomonadia</taxon>
        <taxon>Chthonomonadales</taxon>
        <taxon>Chthonomonadaceae</taxon>
        <taxon>Chthonomonas</taxon>
    </lineage>
</organism>
<dbReference type="STRING" id="454171.CP488_01476"/>
<keyword evidence="1 4" id="KW-0808">Transferase</keyword>
<gene>
    <name evidence="4" type="ORF">CCALI_02615</name>
</gene>
<sequence length="238" mass="26775">MKAGQAWKEVGLPCWYHRLCRYPLAWIFRLFFHLYGRLQVVGLENIPKTGALLIAANHASDLDPPLGWAVIAQRRWIWGVAKIELWNHPVTRFITRTMHGIPVRRGKADLRMFHLVLELLERGEAIGFFPEGSRSRDGNLQPAQPGLALLVQKSGVPVVPVGVVGTFDMLPPGAKKLRRARLAICFGPPIHFSPDASREQILETVMTAIAQQIEVGKRQVSEKKRDFPGEQQDVRNGL</sequence>
<dbReference type="Proteomes" id="UP000014227">
    <property type="component" value="Chromosome I"/>
</dbReference>
<dbReference type="PATRIC" id="fig|1303518.3.peg.2718"/>
<dbReference type="PANTHER" id="PTHR10434:SF11">
    <property type="entry name" value="1-ACYL-SN-GLYCEROL-3-PHOSPHATE ACYLTRANSFERASE"/>
    <property type="match status" value="1"/>
</dbReference>
<dbReference type="EMBL" id="HF951689">
    <property type="protein sequence ID" value="CCW36408.1"/>
    <property type="molecule type" value="Genomic_DNA"/>
</dbReference>
<dbReference type="GO" id="GO:0003841">
    <property type="term" value="F:1-acylglycerol-3-phosphate O-acyltransferase activity"/>
    <property type="evidence" value="ECO:0007669"/>
    <property type="project" value="UniProtKB-EC"/>
</dbReference>
<accession>S0EXI7</accession>
<evidence type="ECO:0000313" key="5">
    <source>
        <dbReference type="Proteomes" id="UP000014227"/>
    </source>
</evidence>
<evidence type="ECO:0000256" key="1">
    <source>
        <dbReference type="ARBA" id="ARBA00022679"/>
    </source>
</evidence>
<keyword evidence="2 4" id="KW-0012">Acyltransferase</keyword>
<feature type="domain" description="Phospholipid/glycerol acyltransferase" evidence="3">
    <location>
        <begin position="52"/>
        <end position="166"/>
    </location>
</feature>
<dbReference type="CDD" id="cd07989">
    <property type="entry name" value="LPLAT_AGPAT-like"/>
    <property type="match status" value="1"/>
</dbReference>
<dbReference type="KEGG" id="ccz:CCALI_02615"/>
<dbReference type="HOGENOM" id="CLU_027938_4_5_0"/>
<dbReference type="SMART" id="SM00563">
    <property type="entry name" value="PlsC"/>
    <property type="match status" value="1"/>
</dbReference>
<keyword evidence="5" id="KW-1185">Reference proteome</keyword>
<protein>
    <submittedName>
        <fullName evidence="4">1-acyl-sn-glycerol-3-phosphate acyltransferase</fullName>
        <ecNumber evidence="4">2.3.1.51</ecNumber>
    </submittedName>
</protein>
<evidence type="ECO:0000259" key="3">
    <source>
        <dbReference type="SMART" id="SM00563"/>
    </source>
</evidence>
<dbReference type="eggNOG" id="COG0204">
    <property type="taxonomic scope" value="Bacteria"/>
</dbReference>
<dbReference type="AlphaFoldDB" id="S0EXI7"/>
<proteinExistence type="predicted"/>
<dbReference type="InterPro" id="IPR002123">
    <property type="entry name" value="Plipid/glycerol_acylTrfase"/>
</dbReference>
<reference evidence="5" key="1">
    <citation type="submission" date="2013-03" db="EMBL/GenBank/DDBJ databases">
        <title>Genome sequence of Chthonomonas calidirosea, the first sequenced genome from the Armatimonadetes phylum (formally candidate division OP10).</title>
        <authorList>
            <person name="Lee K.C.Y."/>
            <person name="Morgan X.C."/>
            <person name="Dunfield P.F."/>
            <person name="Tamas I."/>
            <person name="Houghton K.M."/>
            <person name="Vyssotski M."/>
            <person name="Ryan J.L.J."/>
            <person name="Lagutin K."/>
            <person name="McDonald I.R."/>
            <person name="Stott M.B."/>
        </authorList>
    </citation>
    <scope>NUCLEOTIDE SEQUENCE [LARGE SCALE GENOMIC DNA]</scope>
    <source>
        <strain evidence="5">DSM 23976 / ICMP 18418 / T49</strain>
    </source>
</reference>